<gene>
    <name evidence="5" type="ORF">EB796_019985</name>
</gene>
<dbReference type="EMBL" id="VXIV02002976">
    <property type="protein sequence ID" value="KAF6021710.1"/>
    <property type="molecule type" value="Genomic_DNA"/>
</dbReference>
<feature type="coiled-coil region" evidence="3">
    <location>
        <begin position="47"/>
        <end position="89"/>
    </location>
</feature>
<evidence type="ECO:0000256" key="3">
    <source>
        <dbReference type="SAM" id="Coils"/>
    </source>
</evidence>
<evidence type="ECO:0000259" key="4">
    <source>
        <dbReference type="PROSITE" id="PS50064"/>
    </source>
</evidence>
<evidence type="ECO:0000313" key="5">
    <source>
        <dbReference type="EMBL" id="KAF6021710.1"/>
    </source>
</evidence>
<dbReference type="PROSITE" id="PS50064">
    <property type="entry name" value="ZF_PARP_2"/>
    <property type="match status" value="1"/>
</dbReference>
<evidence type="ECO:0000313" key="6">
    <source>
        <dbReference type="Proteomes" id="UP000593567"/>
    </source>
</evidence>
<sequence>MTSRLELLEKLVNKCSLSTQRATHGNIITIGGRVLTGVEDDREKKYWQQIEEAVAEAEARAERERQRSLMRLKRKLDEEKANALQEQKLYYQQLAERVAIQRDKLEAERIAELTRKMEYQKSEALRLQWEEAERQKEKAVEDACKALTIKLNKEHRLDKELSIGHALKVAREGFKKKTEETIRATTKKCEEIAAKEAARVAKLHADEIHRHESRYGELKNKYNREHALRLRVDSDFSELQTDYQRFMNYTDGKYHSDYMMSLRRHGMRLSEKRLSDVSEYEECDLKNYKVTVSKIGI</sequence>
<name>A0A7J7J643_BUGNE</name>
<keyword evidence="6" id="KW-1185">Reference proteome</keyword>
<keyword evidence="2" id="KW-0862">Zinc</keyword>
<keyword evidence="3" id="KW-0175">Coiled coil</keyword>
<accession>A0A7J7J643</accession>
<reference evidence="5" key="1">
    <citation type="submission" date="2020-06" db="EMBL/GenBank/DDBJ databases">
        <title>Draft genome of Bugula neritina, a colonial animal packing powerful symbionts and potential medicines.</title>
        <authorList>
            <person name="Rayko M."/>
        </authorList>
    </citation>
    <scope>NUCLEOTIDE SEQUENCE [LARGE SCALE GENOMIC DNA]</scope>
    <source>
        <strain evidence="5">Kwan_BN1</strain>
    </source>
</reference>
<proteinExistence type="predicted"/>
<evidence type="ECO:0000256" key="2">
    <source>
        <dbReference type="ARBA" id="ARBA00022833"/>
    </source>
</evidence>
<dbReference type="OrthoDB" id="5982311at2759"/>
<dbReference type="GO" id="GO:0003677">
    <property type="term" value="F:DNA binding"/>
    <property type="evidence" value="ECO:0007669"/>
    <property type="project" value="InterPro"/>
</dbReference>
<dbReference type="GO" id="GO:0008270">
    <property type="term" value="F:zinc ion binding"/>
    <property type="evidence" value="ECO:0007669"/>
    <property type="project" value="InterPro"/>
</dbReference>
<protein>
    <recommendedName>
        <fullName evidence="4">PARP-type domain-containing protein</fullName>
    </recommendedName>
</protein>
<comment type="caution">
    <text evidence="5">The sequence shown here is derived from an EMBL/GenBank/DDBJ whole genome shotgun (WGS) entry which is preliminary data.</text>
</comment>
<evidence type="ECO:0000256" key="1">
    <source>
        <dbReference type="ARBA" id="ARBA00022723"/>
    </source>
</evidence>
<feature type="domain" description="PARP-type" evidence="4">
    <location>
        <begin position="174"/>
        <end position="246"/>
    </location>
</feature>
<dbReference type="AlphaFoldDB" id="A0A7J7J643"/>
<keyword evidence="1" id="KW-0479">Metal-binding</keyword>
<dbReference type="Proteomes" id="UP000593567">
    <property type="component" value="Unassembled WGS sequence"/>
</dbReference>
<dbReference type="InterPro" id="IPR001510">
    <property type="entry name" value="Znf_PARP"/>
</dbReference>
<organism evidence="5 6">
    <name type="scientific">Bugula neritina</name>
    <name type="common">Brown bryozoan</name>
    <name type="synonym">Sertularia neritina</name>
    <dbReference type="NCBI Taxonomy" id="10212"/>
    <lineage>
        <taxon>Eukaryota</taxon>
        <taxon>Metazoa</taxon>
        <taxon>Spiralia</taxon>
        <taxon>Lophotrochozoa</taxon>
        <taxon>Bryozoa</taxon>
        <taxon>Gymnolaemata</taxon>
        <taxon>Cheilostomatida</taxon>
        <taxon>Flustrina</taxon>
        <taxon>Buguloidea</taxon>
        <taxon>Bugulidae</taxon>
        <taxon>Bugula</taxon>
    </lineage>
</organism>